<dbReference type="GO" id="GO:0005929">
    <property type="term" value="C:cilium"/>
    <property type="evidence" value="ECO:0007669"/>
    <property type="project" value="UniProtKB-SubCell"/>
</dbReference>
<keyword evidence="4" id="KW-0433">Leucine-rich repeat</keyword>
<dbReference type="PANTHER" id="PTHR18849">
    <property type="entry name" value="LEUCINE RICH REPEAT PROTEIN"/>
    <property type="match status" value="1"/>
</dbReference>
<evidence type="ECO:0000313" key="11">
    <source>
        <dbReference type="EMBL" id="JAP49468.1"/>
    </source>
</evidence>
<proteinExistence type="inferred from homology"/>
<name>A0A0X3PCN4_SCHSO</name>
<dbReference type="Gene3D" id="3.80.10.10">
    <property type="entry name" value="Ribonuclease Inhibitor"/>
    <property type="match status" value="1"/>
</dbReference>
<accession>A0A0X3PCN4</accession>
<dbReference type="FunFam" id="3.80.10.10:FF:000052">
    <property type="entry name" value="Leucine rich repeat containing 6"/>
    <property type="match status" value="1"/>
</dbReference>
<dbReference type="InterPro" id="IPR032675">
    <property type="entry name" value="LRR_dom_sf"/>
</dbReference>
<sequence length="441" mass="51449">MVRITEGLIRKRAEHNEGEIFSLEELTLHQQDIERIEFLDKHCRKLKILYLQSNLISRIENLNRLKELEYLNLALNNIEVIENLEGCESLTKLDLTVNFIGDLTSVENLQNLENLRDLYLIGNPCADYEGYREFVIATLPQLKSLDGTEIGKAERIVAFQNLHKHYKTILKCQKKHFEKREREKEESAVRKEVLARRIEKCNGDLDAINEEFWQEKQAYTPESRLETHEFIQLKKKQHTKEIGEDRTKKSKRTVFFTSDGRPYNINEPKIDFKLDETQDEDGQYFLLDLGVYKHMDTTLIDCDVQATYVRVTLKSKVFQMALPSEIHPDRAKVTRSQITGRLLMQLPKVQSSCVLMSTVSKCKQSKDKNNTTKASKKHERQFLELDDNKTKVDWRNIVNPGKRATEDRSRSKYMPKVVTKVSSNRCDSPDFVDDPNVPPLI</sequence>
<keyword evidence="3" id="KW-0963">Cytoplasm</keyword>
<evidence type="ECO:0000256" key="7">
    <source>
        <dbReference type="ARBA" id="ARBA00023069"/>
    </source>
</evidence>
<dbReference type="SMART" id="SM00365">
    <property type="entry name" value="LRR_SD22"/>
    <property type="match status" value="3"/>
</dbReference>
<dbReference type="InterPro" id="IPR056496">
    <property type="entry name" value="CS_DNAAF11_C"/>
</dbReference>
<evidence type="ECO:0000256" key="3">
    <source>
        <dbReference type="ARBA" id="ARBA00022490"/>
    </source>
</evidence>
<evidence type="ECO:0000256" key="8">
    <source>
        <dbReference type="ARBA" id="ARBA00023273"/>
    </source>
</evidence>
<dbReference type="AlphaFoldDB" id="A0A0X3PCN4"/>
<keyword evidence="8" id="KW-0966">Cell projection</keyword>
<dbReference type="EMBL" id="GEEE01024524">
    <property type="protein sequence ID" value="JAP38701.1"/>
    <property type="molecule type" value="Transcribed_RNA"/>
</dbReference>
<evidence type="ECO:0000256" key="6">
    <source>
        <dbReference type="ARBA" id="ARBA00023054"/>
    </source>
</evidence>
<evidence type="ECO:0000256" key="4">
    <source>
        <dbReference type="ARBA" id="ARBA00022614"/>
    </source>
</evidence>
<evidence type="ECO:0000256" key="2">
    <source>
        <dbReference type="ARBA" id="ARBA00004496"/>
    </source>
</evidence>
<feature type="domain" description="U2A'/phosphoprotein 32 family A C-terminal" evidence="10">
    <location>
        <begin position="128"/>
        <end position="146"/>
    </location>
</feature>
<dbReference type="PANTHER" id="PTHR18849:SF0">
    <property type="entry name" value="CILIA- AND FLAGELLA-ASSOCIATED PROTEIN 410-RELATED"/>
    <property type="match status" value="1"/>
</dbReference>
<organism evidence="11">
    <name type="scientific">Schistocephalus solidus</name>
    <name type="common">Tapeworm</name>
    <dbReference type="NCBI Taxonomy" id="70667"/>
    <lineage>
        <taxon>Eukaryota</taxon>
        <taxon>Metazoa</taxon>
        <taxon>Spiralia</taxon>
        <taxon>Lophotrochozoa</taxon>
        <taxon>Platyhelminthes</taxon>
        <taxon>Cestoda</taxon>
        <taxon>Eucestoda</taxon>
        <taxon>Diphyllobothriidea</taxon>
        <taxon>Diphyllobothriidae</taxon>
        <taxon>Schistocephalus</taxon>
    </lineage>
</organism>
<evidence type="ECO:0000256" key="9">
    <source>
        <dbReference type="ARBA" id="ARBA00049982"/>
    </source>
</evidence>
<evidence type="ECO:0000259" key="10">
    <source>
        <dbReference type="SMART" id="SM00446"/>
    </source>
</evidence>
<reference evidence="11" key="1">
    <citation type="submission" date="2016-01" db="EMBL/GenBank/DDBJ databases">
        <title>Reference transcriptome for the parasite Schistocephalus solidus: insights into the molecular evolution of parasitism.</title>
        <authorList>
            <person name="Hebert F.O."/>
            <person name="Grambauer S."/>
            <person name="Barber I."/>
            <person name="Landry C.R."/>
            <person name="Aubin-Horth N."/>
        </authorList>
    </citation>
    <scope>NUCLEOTIDE SEQUENCE</scope>
</reference>
<dbReference type="SUPFAM" id="SSF52058">
    <property type="entry name" value="L domain-like"/>
    <property type="match status" value="1"/>
</dbReference>
<dbReference type="InterPro" id="IPR003603">
    <property type="entry name" value="U2A'_phosphoprotein32A_C"/>
</dbReference>
<dbReference type="SMART" id="SM00446">
    <property type="entry name" value="LRRcap"/>
    <property type="match status" value="1"/>
</dbReference>
<dbReference type="GO" id="GO:0036158">
    <property type="term" value="P:outer dynein arm assembly"/>
    <property type="evidence" value="ECO:0007669"/>
    <property type="project" value="TreeGrafter"/>
</dbReference>
<evidence type="ECO:0000256" key="1">
    <source>
        <dbReference type="ARBA" id="ARBA00004138"/>
    </source>
</evidence>
<dbReference type="Pfam" id="PF23602">
    <property type="entry name" value="CS_DNAAF11_C"/>
    <property type="match status" value="1"/>
</dbReference>
<comment type="similarity">
    <text evidence="9">Belongs to the tilB family.</text>
</comment>
<evidence type="ECO:0000256" key="5">
    <source>
        <dbReference type="ARBA" id="ARBA00022737"/>
    </source>
</evidence>
<comment type="subcellular location">
    <subcellularLocation>
        <location evidence="1">Cell projection</location>
        <location evidence="1">Cilium</location>
    </subcellularLocation>
    <subcellularLocation>
        <location evidence="2">Cytoplasm</location>
    </subcellularLocation>
</comment>
<protein>
    <submittedName>
        <fullName evidence="11">Protein tilB homolog</fullName>
    </submittedName>
</protein>
<dbReference type="PROSITE" id="PS51450">
    <property type="entry name" value="LRR"/>
    <property type="match status" value="3"/>
</dbReference>
<dbReference type="Pfam" id="PF14580">
    <property type="entry name" value="LRR_9"/>
    <property type="match status" value="1"/>
</dbReference>
<dbReference type="GO" id="GO:0005737">
    <property type="term" value="C:cytoplasm"/>
    <property type="evidence" value="ECO:0007669"/>
    <property type="project" value="UniProtKB-SubCell"/>
</dbReference>
<keyword evidence="6" id="KW-0175">Coiled coil</keyword>
<dbReference type="EMBL" id="GEEE01013757">
    <property type="protein sequence ID" value="JAP49468.1"/>
    <property type="molecule type" value="Transcribed_RNA"/>
</dbReference>
<gene>
    <name evidence="11" type="primary">TILB</name>
    <name evidence="11" type="ORF">TR101339</name>
</gene>
<dbReference type="InterPro" id="IPR001611">
    <property type="entry name" value="Leu-rich_rpt"/>
</dbReference>
<keyword evidence="7" id="KW-0969">Cilium</keyword>
<keyword evidence="5" id="KW-0677">Repeat</keyword>